<feature type="domain" description="Zinc-binding loop region of homing endonuclease" evidence="1">
    <location>
        <begin position="28"/>
        <end position="95"/>
    </location>
</feature>
<dbReference type="Pfam" id="PF05551">
    <property type="entry name" value="zf-His_Me_endon"/>
    <property type="match status" value="1"/>
</dbReference>
<dbReference type="InterPro" id="IPR044930">
    <property type="entry name" value="Homing_endonuclease_His-Me"/>
</dbReference>
<evidence type="ECO:0000313" key="3">
    <source>
        <dbReference type="Proteomes" id="UP000190750"/>
    </source>
</evidence>
<evidence type="ECO:0000259" key="1">
    <source>
        <dbReference type="Pfam" id="PF05551"/>
    </source>
</evidence>
<dbReference type="OrthoDB" id="441807at2"/>
<dbReference type="Gene3D" id="3.90.75.10">
    <property type="entry name" value="Homing Intron 3 (I-ppo) Encoded Endonuclease, Chain A"/>
    <property type="match status" value="1"/>
</dbReference>
<organism evidence="2 3">
    <name type="scientific">Rhodoferax fermentans</name>
    <dbReference type="NCBI Taxonomy" id="28066"/>
    <lineage>
        <taxon>Bacteria</taxon>
        <taxon>Pseudomonadati</taxon>
        <taxon>Pseudomonadota</taxon>
        <taxon>Betaproteobacteria</taxon>
        <taxon>Burkholderiales</taxon>
        <taxon>Comamonadaceae</taxon>
        <taxon>Rhodoferax</taxon>
    </lineage>
</organism>
<keyword evidence="3" id="KW-1185">Reference proteome</keyword>
<protein>
    <recommendedName>
        <fullName evidence="1">Zinc-binding loop region of homing endonuclease domain-containing protein</fullName>
    </recommendedName>
</protein>
<sequence>MSAPHTPESFWANVKKQPSGCWEWQGCTNVPNGYGLVRWDRKQRVTHRVAAFISGMIVDVKAPPNKQDKTHVLHTCDNKLCCNPDHLYLGSYSDNLRHAYKTGLKKPACGEHANSKLTALKVRQIFTKRRQGQPRASVANQFGISKAMVDKIAQGNAWKHITKEFLA</sequence>
<dbReference type="GO" id="GO:0004519">
    <property type="term" value="F:endonuclease activity"/>
    <property type="evidence" value="ECO:0007669"/>
    <property type="project" value="InterPro"/>
</dbReference>
<evidence type="ECO:0000313" key="2">
    <source>
        <dbReference type="EMBL" id="OOV05797.1"/>
    </source>
</evidence>
<dbReference type="SUPFAM" id="SSF54060">
    <property type="entry name" value="His-Me finger endonucleases"/>
    <property type="match status" value="1"/>
</dbReference>
<dbReference type="RefSeq" id="WP_143541578.1">
    <property type="nucleotide sequence ID" value="NZ_MTJN01000002.1"/>
</dbReference>
<reference evidence="2 3" key="1">
    <citation type="submission" date="2017-01" db="EMBL/GenBank/DDBJ databases">
        <title>Genome sequencing of Rhodoferax fermentans JCM 7819.</title>
        <authorList>
            <person name="Kim Y.J."/>
            <person name="Farh M.E.-A."/>
            <person name="Yang D.-C."/>
        </authorList>
    </citation>
    <scope>NUCLEOTIDE SEQUENCE [LARGE SCALE GENOMIC DNA]</scope>
    <source>
        <strain evidence="2 3">JCM 7819</strain>
    </source>
</reference>
<accession>A0A1T1AP42</accession>
<proteinExistence type="predicted"/>
<dbReference type="EMBL" id="MTJN01000002">
    <property type="protein sequence ID" value="OOV05797.1"/>
    <property type="molecule type" value="Genomic_DNA"/>
</dbReference>
<comment type="caution">
    <text evidence="2">The sequence shown here is derived from an EMBL/GenBank/DDBJ whole genome shotgun (WGS) entry which is preliminary data.</text>
</comment>
<name>A0A1T1AP42_RHOFE</name>
<dbReference type="STRING" id="28066.RF819_02900"/>
<dbReference type="AlphaFoldDB" id="A0A1T1AP42"/>
<gene>
    <name evidence="2" type="ORF">RF819_02900</name>
</gene>
<dbReference type="Proteomes" id="UP000190750">
    <property type="component" value="Unassembled WGS sequence"/>
</dbReference>
<dbReference type="InterPro" id="IPR008704">
    <property type="entry name" value="Endonuclease_Zinc-binding_loop"/>
</dbReference>
<dbReference type="InterPro" id="IPR044925">
    <property type="entry name" value="His-Me_finger_sf"/>
</dbReference>